<proteinExistence type="predicted"/>
<dbReference type="RefSeq" id="XP_005773563.1">
    <property type="nucleotide sequence ID" value="XM_005773506.1"/>
</dbReference>
<dbReference type="InterPro" id="IPR029063">
    <property type="entry name" value="SAM-dependent_MTases_sf"/>
</dbReference>
<name>A0A0D3JC99_EMIH1</name>
<protein>
    <recommendedName>
        <fullName evidence="3">Histone H3-K79 methyltransferase</fullName>
    </recommendedName>
</protein>
<keyword evidence="2" id="KW-1185">Reference proteome</keyword>
<dbReference type="HOGENOM" id="CLU_1191763_0_0_1"/>
<evidence type="ECO:0000313" key="2">
    <source>
        <dbReference type="Proteomes" id="UP000013827"/>
    </source>
</evidence>
<accession>A0A0D3JC99</accession>
<dbReference type="KEGG" id="ehx:EMIHUDRAFT_241601"/>
<dbReference type="GeneID" id="17266674"/>
<organism evidence="1 2">
    <name type="scientific">Emiliania huxleyi (strain CCMP1516)</name>
    <dbReference type="NCBI Taxonomy" id="280463"/>
    <lineage>
        <taxon>Eukaryota</taxon>
        <taxon>Haptista</taxon>
        <taxon>Haptophyta</taxon>
        <taxon>Prymnesiophyceae</taxon>
        <taxon>Isochrysidales</taxon>
        <taxon>Noelaerhabdaceae</taxon>
        <taxon>Emiliania</taxon>
    </lineage>
</organism>
<reference evidence="2" key="1">
    <citation type="journal article" date="2013" name="Nature">
        <title>Pan genome of the phytoplankton Emiliania underpins its global distribution.</title>
        <authorList>
            <person name="Read B.A."/>
            <person name="Kegel J."/>
            <person name="Klute M.J."/>
            <person name="Kuo A."/>
            <person name="Lefebvre S.C."/>
            <person name="Maumus F."/>
            <person name="Mayer C."/>
            <person name="Miller J."/>
            <person name="Monier A."/>
            <person name="Salamov A."/>
            <person name="Young J."/>
            <person name="Aguilar M."/>
            <person name="Claverie J.M."/>
            <person name="Frickenhaus S."/>
            <person name="Gonzalez K."/>
            <person name="Herman E.K."/>
            <person name="Lin Y.C."/>
            <person name="Napier J."/>
            <person name="Ogata H."/>
            <person name="Sarno A.F."/>
            <person name="Shmutz J."/>
            <person name="Schroeder D."/>
            <person name="de Vargas C."/>
            <person name="Verret F."/>
            <person name="von Dassow P."/>
            <person name="Valentin K."/>
            <person name="Van de Peer Y."/>
            <person name="Wheeler G."/>
            <person name="Dacks J.B."/>
            <person name="Delwiche C.F."/>
            <person name="Dyhrman S.T."/>
            <person name="Glockner G."/>
            <person name="John U."/>
            <person name="Richards T."/>
            <person name="Worden A.Z."/>
            <person name="Zhang X."/>
            <person name="Grigoriev I.V."/>
            <person name="Allen A.E."/>
            <person name="Bidle K."/>
            <person name="Borodovsky M."/>
            <person name="Bowler C."/>
            <person name="Brownlee C."/>
            <person name="Cock J.M."/>
            <person name="Elias M."/>
            <person name="Gladyshev V.N."/>
            <person name="Groth M."/>
            <person name="Guda C."/>
            <person name="Hadaegh A."/>
            <person name="Iglesias-Rodriguez M.D."/>
            <person name="Jenkins J."/>
            <person name="Jones B.M."/>
            <person name="Lawson T."/>
            <person name="Leese F."/>
            <person name="Lindquist E."/>
            <person name="Lobanov A."/>
            <person name="Lomsadze A."/>
            <person name="Malik S.B."/>
            <person name="Marsh M.E."/>
            <person name="Mackinder L."/>
            <person name="Mock T."/>
            <person name="Mueller-Roeber B."/>
            <person name="Pagarete A."/>
            <person name="Parker M."/>
            <person name="Probert I."/>
            <person name="Quesneville H."/>
            <person name="Raines C."/>
            <person name="Rensing S.A."/>
            <person name="Riano-Pachon D.M."/>
            <person name="Richier S."/>
            <person name="Rokitta S."/>
            <person name="Shiraiwa Y."/>
            <person name="Soanes D.M."/>
            <person name="van der Giezen M."/>
            <person name="Wahlund T.M."/>
            <person name="Williams B."/>
            <person name="Wilson W."/>
            <person name="Wolfe G."/>
            <person name="Wurch L.L."/>
        </authorList>
    </citation>
    <scope>NUCLEOTIDE SEQUENCE</scope>
</reference>
<dbReference type="PaxDb" id="2903-EOD21134"/>
<dbReference type="AlphaFoldDB" id="A0A0D3JC99"/>
<dbReference type="SUPFAM" id="SSF53335">
    <property type="entry name" value="S-adenosyl-L-methionine-dependent methyltransferases"/>
    <property type="match status" value="1"/>
</dbReference>
<reference evidence="1" key="2">
    <citation type="submission" date="2024-10" db="UniProtKB">
        <authorList>
            <consortium name="EnsemblProtists"/>
        </authorList>
    </citation>
    <scope>IDENTIFICATION</scope>
</reference>
<dbReference type="Proteomes" id="UP000013827">
    <property type="component" value="Unassembled WGS sequence"/>
</dbReference>
<dbReference type="Gene3D" id="3.40.50.150">
    <property type="entry name" value="Vaccinia Virus protein VP39"/>
    <property type="match status" value="1"/>
</dbReference>
<evidence type="ECO:0000313" key="1">
    <source>
        <dbReference type="EnsemblProtists" id="EOD21134"/>
    </source>
</evidence>
<evidence type="ECO:0008006" key="3">
    <source>
        <dbReference type="Google" id="ProtNLM"/>
    </source>
</evidence>
<dbReference type="eggNOG" id="ENOG502SGUP">
    <property type="taxonomic scope" value="Eukaryota"/>
</dbReference>
<dbReference type="EnsemblProtists" id="EOD21134">
    <property type="protein sequence ID" value="EOD21134"/>
    <property type="gene ID" value="EMIHUDRAFT_241601"/>
</dbReference>
<sequence length="256" mass="27509">MLTLSQRLQSASNLLSSAYVDSYSDRMMVGRRAQLGESMVWRSTLSAEPDNGHLTYGEFDLAFFGALVDRALARPAGRREPETFVDVGSGCGRLVLAASCVWPELARAAGVETCADLHMMAVRAQARASLPRCDFVHGDALQAMREGGPLDDATVVFCYSSAWASEGGALTDFSELVGCCCLPGCRVVVTDKWLECDGSCGEFALIDEVEGPNRETGGSVGYIYEFEMKNKSLAFAIRGAPSGHRAPSGQSMHGNW</sequence>